<dbReference type="OrthoDB" id="5144412at2"/>
<gene>
    <name evidence="2" type="ORF">ATY41_04435</name>
</gene>
<proteinExistence type="predicted"/>
<comment type="caution">
    <text evidence="2">The sequence shown here is derived from an EMBL/GenBank/DDBJ whole genome shotgun (WGS) entry which is preliminary data.</text>
</comment>
<keyword evidence="1" id="KW-0732">Signal</keyword>
<protein>
    <recommendedName>
        <fullName evidence="4">Secreted protein</fullName>
    </recommendedName>
</protein>
<sequence length="219" mass="24396">MEESLLASSVALGLLLGGATAANASEEPGVKLVIQHGETWVDVDMDALEAATLDLDAPTEPVEGTRTPRLIDWNQWFGCYSLNNENDVFKYYWFPWDGRLNAVNLKCGNSSYGYKHIRERHESQWQDVLNTARERGWQSAQYGVESWDDLISGVTSGVVADPGPGLTKYPTSNKWCTKTTFGLWDSAQKAIIYEFGVETAWASDSDRLITSFPSTRKVC</sequence>
<feature type="signal peptide" evidence="1">
    <location>
        <begin position="1"/>
        <end position="24"/>
    </location>
</feature>
<organism evidence="2 3">
    <name type="scientific">Leifsonia xyli subsp. xyli</name>
    <dbReference type="NCBI Taxonomy" id="59736"/>
    <lineage>
        <taxon>Bacteria</taxon>
        <taxon>Bacillati</taxon>
        <taxon>Actinomycetota</taxon>
        <taxon>Actinomycetes</taxon>
        <taxon>Micrococcales</taxon>
        <taxon>Microbacteriaceae</taxon>
        <taxon>Leifsonia</taxon>
    </lineage>
</organism>
<dbReference type="AlphaFoldDB" id="A0A1E2SIM4"/>
<dbReference type="Proteomes" id="UP000094426">
    <property type="component" value="Unassembled WGS sequence"/>
</dbReference>
<accession>A0A1E2SIM4</accession>
<evidence type="ECO:0000313" key="3">
    <source>
        <dbReference type="Proteomes" id="UP000094426"/>
    </source>
</evidence>
<name>A0A1E2SIM4_LEIXY</name>
<evidence type="ECO:0000313" key="2">
    <source>
        <dbReference type="EMBL" id="ODA89702.1"/>
    </source>
</evidence>
<feature type="chain" id="PRO_5009116709" description="Secreted protein" evidence="1">
    <location>
        <begin position="25"/>
        <end position="219"/>
    </location>
</feature>
<dbReference type="RefSeq" id="WP_041767617.1">
    <property type="nucleotide sequence ID" value="NZ_LNZG01000044.1"/>
</dbReference>
<evidence type="ECO:0008006" key="4">
    <source>
        <dbReference type="Google" id="ProtNLM"/>
    </source>
</evidence>
<dbReference type="EMBL" id="LNZG01000044">
    <property type="protein sequence ID" value="ODA89702.1"/>
    <property type="molecule type" value="Genomic_DNA"/>
</dbReference>
<reference evidence="2 3" key="1">
    <citation type="submission" date="2015-11" db="EMBL/GenBank/DDBJ databases">
        <authorList>
            <person name="Zhang Y."/>
            <person name="Guo Z."/>
        </authorList>
    </citation>
    <scope>NUCLEOTIDE SEQUENCE [LARGE SCALE GENOMIC DNA]</scope>
    <source>
        <strain evidence="3">gdw1</strain>
    </source>
</reference>
<evidence type="ECO:0000256" key="1">
    <source>
        <dbReference type="SAM" id="SignalP"/>
    </source>
</evidence>